<proteinExistence type="inferred from homology"/>
<keyword evidence="7" id="KW-1185">Reference proteome</keyword>
<evidence type="ECO:0000313" key="7">
    <source>
        <dbReference type="Proteomes" id="UP000279275"/>
    </source>
</evidence>
<comment type="similarity">
    <text evidence="1">Belongs to the cutinase family.</text>
</comment>
<feature type="signal peptide" evidence="5">
    <location>
        <begin position="1"/>
        <end position="36"/>
    </location>
</feature>
<protein>
    <submittedName>
        <fullName evidence="6">Cutinase family protein</fullName>
    </submittedName>
</protein>
<feature type="chain" id="PRO_5018192996" evidence="5">
    <location>
        <begin position="37"/>
        <end position="205"/>
    </location>
</feature>
<dbReference type="InterPro" id="IPR000675">
    <property type="entry name" value="Cutinase/axe"/>
</dbReference>
<evidence type="ECO:0000256" key="4">
    <source>
        <dbReference type="ARBA" id="ARBA00023157"/>
    </source>
</evidence>
<evidence type="ECO:0000256" key="1">
    <source>
        <dbReference type="ARBA" id="ARBA00007534"/>
    </source>
</evidence>
<dbReference type="RefSeq" id="WP_122188522.1">
    <property type="nucleotide sequence ID" value="NZ_RFFH01000005.1"/>
</dbReference>
<dbReference type="Pfam" id="PF01083">
    <property type="entry name" value="Cutinase"/>
    <property type="match status" value="1"/>
</dbReference>
<dbReference type="AlphaFoldDB" id="A0A3M2L3R1"/>
<dbReference type="SUPFAM" id="SSF53474">
    <property type="entry name" value="alpha/beta-Hydrolases"/>
    <property type="match status" value="1"/>
</dbReference>
<gene>
    <name evidence="6" type="ORF">EBN03_14340</name>
</gene>
<keyword evidence="5" id="KW-0732">Signal</keyword>
<dbReference type="PANTHER" id="PTHR33630:SF9">
    <property type="entry name" value="CUTINASE 4"/>
    <property type="match status" value="1"/>
</dbReference>
<keyword evidence="3" id="KW-0378">Hydrolase</keyword>
<evidence type="ECO:0000256" key="2">
    <source>
        <dbReference type="ARBA" id="ARBA00022487"/>
    </source>
</evidence>
<dbReference type="OrthoDB" id="3690529at2"/>
<name>A0A3M2L3R1_9NOCA</name>
<dbReference type="GO" id="GO:0052689">
    <property type="term" value="F:carboxylic ester hydrolase activity"/>
    <property type="evidence" value="ECO:0007669"/>
    <property type="project" value="UniProtKB-KW"/>
</dbReference>
<dbReference type="Proteomes" id="UP000279275">
    <property type="component" value="Unassembled WGS sequence"/>
</dbReference>
<comment type="caution">
    <text evidence="6">The sequence shown here is derived from an EMBL/GenBank/DDBJ whole genome shotgun (WGS) entry which is preliminary data.</text>
</comment>
<dbReference type="Gene3D" id="3.40.50.1820">
    <property type="entry name" value="alpha/beta hydrolase"/>
    <property type="match status" value="1"/>
</dbReference>
<keyword evidence="4" id="KW-1015">Disulfide bond</keyword>
<evidence type="ECO:0000256" key="5">
    <source>
        <dbReference type="SAM" id="SignalP"/>
    </source>
</evidence>
<keyword evidence="2" id="KW-0719">Serine esterase</keyword>
<dbReference type="EMBL" id="RFFH01000005">
    <property type="protein sequence ID" value="RMI32181.1"/>
    <property type="molecule type" value="Genomic_DNA"/>
</dbReference>
<dbReference type="InterPro" id="IPR029058">
    <property type="entry name" value="AB_hydrolase_fold"/>
</dbReference>
<evidence type="ECO:0000313" key="6">
    <source>
        <dbReference type="EMBL" id="RMI32181.1"/>
    </source>
</evidence>
<dbReference type="SMART" id="SM01110">
    <property type="entry name" value="Cutinase"/>
    <property type="match status" value="1"/>
</dbReference>
<organism evidence="6 7">
    <name type="scientific">Nocardia stercoris</name>
    <dbReference type="NCBI Taxonomy" id="2483361"/>
    <lineage>
        <taxon>Bacteria</taxon>
        <taxon>Bacillati</taxon>
        <taxon>Actinomycetota</taxon>
        <taxon>Actinomycetes</taxon>
        <taxon>Mycobacteriales</taxon>
        <taxon>Nocardiaceae</taxon>
        <taxon>Nocardia</taxon>
    </lineage>
</organism>
<evidence type="ECO:0000256" key="3">
    <source>
        <dbReference type="ARBA" id="ARBA00022801"/>
    </source>
</evidence>
<sequence>MGYRKGTLSVTWRIAGMVAAALLLAGPSAPAVPAHADPDCAPVQLVYARGTTEPGDLGAAVGDLLYRDLQATLPMDIDAYQVRYPANLLDPNSVGDGRTDLAAHLAEQSALCPQQQFILAGYSQGAVVVQTALLLPDLAGRISLILLFGDPLPALGWNVPGPYSDRAADYCAPGDPVCAGGLDPAAHLYYGNDIRSAAGLAASKL</sequence>
<accession>A0A3M2L3R1</accession>
<dbReference type="PANTHER" id="PTHR33630">
    <property type="entry name" value="CUTINASE RV1984C-RELATED-RELATED"/>
    <property type="match status" value="1"/>
</dbReference>
<reference evidence="6 7" key="1">
    <citation type="submission" date="2018-10" db="EMBL/GenBank/DDBJ databases">
        <title>Isolation from cow dung.</title>
        <authorList>
            <person name="Ling L."/>
        </authorList>
    </citation>
    <scope>NUCLEOTIDE SEQUENCE [LARGE SCALE GENOMIC DNA]</scope>
    <source>
        <strain evidence="6 7">NEAU-LL90</strain>
    </source>
</reference>